<dbReference type="EMBL" id="JAVXUO010000498">
    <property type="protein sequence ID" value="KAK2991640.1"/>
    <property type="molecule type" value="Genomic_DNA"/>
</dbReference>
<dbReference type="PANTHER" id="PTHR31642:SF316">
    <property type="entry name" value="PROTEIN ECERIFERUM 26-LIKE"/>
    <property type="match status" value="1"/>
</dbReference>
<proteinExistence type="inferred from homology"/>
<evidence type="ECO:0000313" key="3">
    <source>
        <dbReference type="Proteomes" id="UP001187471"/>
    </source>
</evidence>
<dbReference type="Proteomes" id="UP001187471">
    <property type="component" value="Unassembled WGS sequence"/>
</dbReference>
<organism evidence="2 3">
    <name type="scientific">Escallonia rubra</name>
    <dbReference type="NCBI Taxonomy" id="112253"/>
    <lineage>
        <taxon>Eukaryota</taxon>
        <taxon>Viridiplantae</taxon>
        <taxon>Streptophyta</taxon>
        <taxon>Embryophyta</taxon>
        <taxon>Tracheophyta</taxon>
        <taxon>Spermatophyta</taxon>
        <taxon>Magnoliopsida</taxon>
        <taxon>eudicotyledons</taxon>
        <taxon>Gunneridae</taxon>
        <taxon>Pentapetalae</taxon>
        <taxon>asterids</taxon>
        <taxon>campanulids</taxon>
        <taxon>Escalloniales</taxon>
        <taxon>Escalloniaceae</taxon>
        <taxon>Escallonia</taxon>
    </lineage>
</organism>
<protein>
    <submittedName>
        <fullName evidence="2">Uncharacterized protein</fullName>
    </submittedName>
</protein>
<evidence type="ECO:0000256" key="1">
    <source>
        <dbReference type="ARBA" id="ARBA00009861"/>
    </source>
</evidence>
<sequence length="449" mass="49908">MSENRRRVTVHSKLTWVSSKPLGGKPHELSALDHAMALHTVHVIFYYRANPFERGLFDSDFSLSDLLCMYPPVMGRLARGDGGNWVVRCNDAGVRTLRASVGTTLDEWLRSADVSEERDLTVWEDMPDDPSIWSPFRIQLNEFEGGGLAIGLSCPHMLADPTCATLFFKSWTETNRGEPVRHPPIYHLPALNSSGINLTKYLGTKSKSAEIPSGKMAAATFRLSHSIIKQCLAQIHEKCPDATPFDLLAALFWVRIMRLKMPRHDQKHSLSICVDVRKPIHGPIPYGYFGNALHFSLLSMDAELLDTAGLGHVAGAVHRHVADLHEKELLSAKNWFESRKGENGQYAQPFRMYGPELTCISMEHMITPKGSTCESSMYEAAFEKGEKPVHVAYRVGNVEGEGLITVMPSPEAGLARTVTVTLPEEQLAELCEDQAIMDLQPTMLLSGKT</sequence>
<dbReference type="Pfam" id="PF02458">
    <property type="entry name" value="Transferase"/>
    <property type="match status" value="1"/>
</dbReference>
<dbReference type="PANTHER" id="PTHR31642">
    <property type="entry name" value="TRICHOTHECENE 3-O-ACETYLTRANSFERASE"/>
    <property type="match status" value="1"/>
</dbReference>
<keyword evidence="3" id="KW-1185">Reference proteome</keyword>
<dbReference type="AlphaFoldDB" id="A0AA88RXS0"/>
<dbReference type="InterPro" id="IPR023213">
    <property type="entry name" value="CAT-like_dom_sf"/>
</dbReference>
<gene>
    <name evidence="2" type="ORF">RJ640_000279</name>
</gene>
<dbReference type="Gene3D" id="3.30.559.10">
    <property type="entry name" value="Chloramphenicol acetyltransferase-like domain"/>
    <property type="match status" value="2"/>
</dbReference>
<dbReference type="InterPro" id="IPR050317">
    <property type="entry name" value="Plant_Fungal_Acyltransferase"/>
</dbReference>
<comment type="similarity">
    <text evidence="1">Belongs to the plant acyltransferase family.</text>
</comment>
<accession>A0AA88RXS0</accession>
<reference evidence="2" key="1">
    <citation type="submission" date="2022-12" db="EMBL/GenBank/DDBJ databases">
        <title>Draft genome assemblies for two species of Escallonia (Escalloniales).</title>
        <authorList>
            <person name="Chanderbali A."/>
            <person name="Dervinis C."/>
            <person name="Anghel I."/>
            <person name="Soltis D."/>
            <person name="Soltis P."/>
            <person name="Zapata F."/>
        </authorList>
    </citation>
    <scope>NUCLEOTIDE SEQUENCE</scope>
    <source>
        <strain evidence="2">UCBG92.1500</strain>
        <tissue evidence="2">Leaf</tissue>
    </source>
</reference>
<dbReference type="GO" id="GO:0016747">
    <property type="term" value="F:acyltransferase activity, transferring groups other than amino-acyl groups"/>
    <property type="evidence" value="ECO:0007669"/>
    <property type="project" value="TreeGrafter"/>
</dbReference>
<comment type="caution">
    <text evidence="2">The sequence shown here is derived from an EMBL/GenBank/DDBJ whole genome shotgun (WGS) entry which is preliminary data.</text>
</comment>
<name>A0AA88RXS0_9ASTE</name>
<evidence type="ECO:0000313" key="2">
    <source>
        <dbReference type="EMBL" id="KAK2991640.1"/>
    </source>
</evidence>